<dbReference type="InterPro" id="IPR055152">
    <property type="entry name" value="Transketolase-like_C_2"/>
</dbReference>
<dbReference type="Pfam" id="PF02779">
    <property type="entry name" value="Transket_pyr"/>
    <property type="match status" value="1"/>
</dbReference>
<reference evidence="7" key="1">
    <citation type="submission" date="2017-02" db="EMBL/GenBank/DDBJ databases">
        <authorList>
            <person name="Tafer H."/>
            <person name="Lopandic K."/>
        </authorList>
    </citation>
    <scope>NUCLEOTIDE SEQUENCE [LARGE SCALE GENOMIC DNA]</scope>
    <source>
        <strain evidence="7">CBS 366.77</strain>
    </source>
</reference>
<gene>
    <name evidence="6" type="ORF">PHISCL_06467</name>
</gene>
<evidence type="ECO:0000256" key="3">
    <source>
        <dbReference type="ARBA" id="ARBA00022842"/>
    </source>
</evidence>
<dbReference type="EMBL" id="MVGC01000245">
    <property type="protein sequence ID" value="RJE21191.1"/>
    <property type="molecule type" value="Genomic_DNA"/>
</dbReference>
<dbReference type="PANTHER" id="PTHR43522">
    <property type="entry name" value="TRANSKETOLASE"/>
    <property type="match status" value="1"/>
</dbReference>
<evidence type="ECO:0000259" key="4">
    <source>
        <dbReference type="Pfam" id="PF02779"/>
    </source>
</evidence>
<accession>A0A3A2ZVZ2</accession>
<dbReference type="InterPro" id="IPR005475">
    <property type="entry name" value="Transketolase-like_Pyr-bd"/>
</dbReference>
<comment type="cofactor">
    <cofactor evidence="1">
        <name>thiamine diphosphate</name>
        <dbReference type="ChEBI" id="CHEBI:58937"/>
    </cofactor>
</comment>
<dbReference type="Proteomes" id="UP000266188">
    <property type="component" value="Unassembled WGS sequence"/>
</dbReference>
<dbReference type="STRING" id="2070753.A0A3A2ZVZ2"/>
<keyword evidence="7" id="KW-1185">Reference proteome</keyword>
<dbReference type="Pfam" id="PF22613">
    <property type="entry name" value="Transketolase_C_1"/>
    <property type="match status" value="1"/>
</dbReference>
<name>A0A3A2ZVZ2_9EURO</name>
<dbReference type="InterPro" id="IPR009014">
    <property type="entry name" value="Transketo_C/PFOR_II"/>
</dbReference>
<dbReference type="GO" id="GO:0046872">
    <property type="term" value="F:metal ion binding"/>
    <property type="evidence" value="ECO:0007669"/>
    <property type="project" value="UniProtKB-KW"/>
</dbReference>
<proteinExistence type="predicted"/>
<feature type="domain" description="Transketolase-like pyrimidine-binding" evidence="4">
    <location>
        <begin position="15"/>
        <end position="104"/>
    </location>
</feature>
<dbReference type="GO" id="GO:0004802">
    <property type="term" value="F:transketolase activity"/>
    <property type="evidence" value="ECO:0007669"/>
    <property type="project" value="TreeGrafter"/>
</dbReference>
<dbReference type="AlphaFoldDB" id="A0A3A2ZVZ2"/>
<keyword evidence="3" id="KW-0460">Magnesium</keyword>
<evidence type="ECO:0000256" key="2">
    <source>
        <dbReference type="ARBA" id="ARBA00022723"/>
    </source>
</evidence>
<dbReference type="InterPro" id="IPR029061">
    <property type="entry name" value="THDP-binding"/>
</dbReference>
<evidence type="ECO:0000313" key="6">
    <source>
        <dbReference type="EMBL" id="RJE21191.1"/>
    </source>
</evidence>
<dbReference type="Gene3D" id="3.40.50.920">
    <property type="match status" value="1"/>
</dbReference>
<organism evidence="6 7">
    <name type="scientific">Aspergillus sclerotialis</name>
    <dbReference type="NCBI Taxonomy" id="2070753"/>
    <lineage>
        <taxon>Eukaryota</taxon>
        <taxon>Fungi</taxon>
        <taxon>Dikarya</taxon>
        <taxon>Ascomycota</taxon>
        <taxon>Pezizomycotina</taxon>
        <taxon>Eurotiomycetes</taxon>
        <taxon>Eurotiomycetidae</taxon>
        <taxon>Eurotiales</taxon>
        <taxon>Aspergillaceae</taxon>
        <taxon>Aspergillus</taxon>
        <taxon>Aspergillus subgen. Polypaecilum</taxon>
    </lineage>
</organism>
<dbReference type="SUPFAM" id="SSF52922">
    <property type="entry name" value="TK C-terminal domain-like"/>
    <property type="match status" value="1"/>
</dbReference>
<feature type="domain" description="Transketolase-like C-terminal" evidence="5">
    <location>
        <begin position="109"/>
        <end position="208"/>
    </location>
</feature>
<dbReference type="InterPro" id="IPR033247">
    <property type="entry name" value="Transketolase_fam"/>
</dbReference>
<dbReference type="OrthoDB" id="10267175at2759"/>
<evidence type="ECO:0000256" key="1">
    <source>
        <dbReference type="ARBA" id="ARBA00001964"/>
    </source>
</evidence>
<dbReference type="GO" id="GO:0005829">
    <property type="term" value="C:cytosol"/>
    <property type="evidence" value="ECO:0007669"/>
    <property type="project" value="TreeGrafter"/>
</dbReference>
<comment type="caution">
    <text evidence="6">The sequence shown here is derived from an EMBL/GenBank/DDBJ whole genome shotgun (WGS) entry which is preliminary data.</text>
</comment>
<sequence length="215" mass="22923">MAPDSPGNRHKAFEGMATREVNGVLIGKLWKKYPALCGGGADLFNSTKFPYGGTDVFHPSVGYSGRYIRHWIREHAIASIANGLAAYNPGTFLPLTATFLVVYLYVTKGAYVVVEVQDAKISLASSGTNLHYAVAAADSLTRSGIATSVVSAPSFEHFDQQDESYEASVFPRDGTAIVSVEEYVATTWARYTTASIGITGYGYSASNPSTTIGLG</sequence>
<dbReference type="PANTHER" id="PTHR43522:SF2">
    <property type="entry name" value="TRANSKETOLASE 1-RELATED"/>
    <property type="match status" value="1"/>
</dbReference>
<dbReference type="GO" id="GO:0006098">
    <property type="term" value="P:pentose-phosphate shunt"/>
    <property type="evidence" value="ECO:0007669"/>
    <property type="project" value="TreeGrafter"/>
</dbReference>
<protein>
    <submittedName>
        <fullName evidence="6">Uncharacterized protein</fullName>
    </submittedName>
</protein>
<evidence type="ECO:0000313" key="7">
    <source>
        <dbReference type="Proteomes" id="UP000266188"/>
    </source>
</evidence>
<dbReference type="SUPFAM" id="SSF52518">
    <property type="entry name" value="Thiamin diphosphate-binding fold (THDP-binding)"/>
    <property type="match status" value="1"/>
</dbReference>
<evidence type="ECO:0000259" key="5">
    <source>
        <dbReference type="Pfam" id="PF22613"/>
    </source>
</evidence>
<keyword evidence="2" id="KW-0479">Metal-binding</keyword>